<organism evidence="2 3">
    <name type="scientific">Heterobasidion irregulare (strain TC 32-1)</name>
    <dbReference type="NCBI Taxonomy" id="747525"/>
    <lineage>
        <taxon>Eukaryota</taxon>
        <taxon>Fungi</taxon>
        <taxon>Dikarya</taxon>
        <taxon>Basidiomycota</taxon>
        <taxon>Agaricomycotina</taxon>
        <taxon>Agaricomycetes</taxon>
        <taxon>Russulales</taxon>
        <taxon>Bondarzewiaceae</taxon>
        <taxon>Heterobasidion</taxon>
        <taxon>Heterobasidion annosum species complex</taxon>
    </lineage>
</organism>
<dbReference type="RefSeq" id="XP_009546258.1">
    <property type="nucleotide sequence ID" value="XM_009547963.1"/>
</dbReference>
<dbReference type="eggNOG" id="ENOG502SIGD">
    <property type="taxonomic scope" value="Eukaryota"/>
</dbReference>
<dbReference type="EMBL" id="KI925458">
    <property type="protein sequence ID" value="ETW81628.1"/>
    <property type="molecule type" value="Genomic_DNA"/>
</dbReference>
<proteinExistence type="predicted"/>
<name>W4K747_HETIT</name>
<dbReference type="Proteomes" id="UP000030671">
    <property type="component" value="Unassembled WGS sequence"/>
</dbReference>
<dbReference type="OrthoDB" id="5424209at2759"/>
<dbReference type="GeneID" id="20666039"/>
<feature type="coiled-coil region" evidence="1">
    <location>
        <begin position="318"/>
        <end position="352"/>
    </location>
</feature>
<protein>
    <submittedName>
        <fullName evidence="2">Uncharacterized protein</fullName>
    </submittedName>
</protein>
<evidence type="ECO:0000313" key="3">
    <source>
        <dbReference type="Proteomes" id="UP000030671"/>
    </source>
</evidence>
<dbReference type="HOGENOM" id="CLU_024804_0_0_1"/>
<accession>W4K747</accession>
<dbReference type="KEGG" id="hir:HETIRDRAFT_104941"/>
<evidence type="ECO:0000256" key="1">
    <source>
        <dbReference type="SAM" id="Coils"/>
    </source>
</evidence>
<keyword evidence="1" id="KW-0175">Coiled coil</keyword>
<dbReference type="InParanoid" id="W4K747"/>
<sequence length="542" mass="60697">MTREFSGVLLPSFSSDTLVCSSSDFFSISRRVYSLSQTEQSGPYLPPNRHGLNRPQSLRRKPLRCLFRLPPYAISKIEAALYYAEISRSPPKLVYRTPKDPFVIPKGPEVYRPLKHLCPVYNHKLCDKREDVGSKVCFSTIDVVRFCTVPNQQTPATISPVVIWVGVVPDSIAGEDAFHSANTILALLKDEGIADVDIEFRDSVFRRSVGAELYEPALDLDATRHVIDPLATALGLPIAAAKTPHLQGTMGFYFQEGDNFYGVTARHVLFPADEYNSDYNPSRPHKKIQIGNLGTRAEIHEELIRRLEEWVEGDTPAAEKAKKDLQKTRELLDETTVAIHELQELYKQTNKDFGKPSQRVIGYVVWSPAITAGTAPHGFTKDVCIGKLDKARFLPNFKGNVIDLGTEIEAAKLANTMYSRTDGQSSFKYPAERLLKLGAILAEYHMRHPDTKDHDRENCLYYFTNQTHRDLIEWIILPYDNDSGAFFKGGDSGSMIATGTGEFGGLLTGGSGKTESSDTTYATQMFWLWPIIKARFPNANTF</sequence>
<dbReference type="AlphaFoldDB" id="W4K747"/>
<gene>
    <name evidence="2" type="ORF">HETIRDRAFT_104941</name>
</gene>
<reference evidence="2 3" key="1">
    <citation type="journal article" date="2012" name="New Phytol.">
        <title>Insight into trade-off between wood decay and parasitism from the genome of a fungal forest pathogen.</title>
        <authorList>
            <person name="Olson A."/>
            <person name="Aerts A."/>
            <person name="Asiegbu F."/>
            <person name="Belbahri L."/>
            <person name="Bouzid O."/>
            <person name="Broberg A."/>
            <person name="Canback B."/>
            <person name="Coutinho P.M."/>
            <person name="Cullen D."/>
            <person name="Dalman K."/>
            <person name="Deflorio G."/>
            <person name="van Diepen L.T."/>
            <person name="Dunand C."/>
            <person name="Duplessis S."/>
            <person name="Durling M."/>
            <person name="Gonthier P."/>
            <person name="Grimwood J."/>
            <person name="Fossdal C.G."/>
            <person name="Hansson D."/>
            <person name="Henrissat B."/>
            <person name="Hietala A."/>
            <person name="Himmelstrand K."/>
            <person name="Hoffmeister D."/>
            <person name="Hogberg N."/>
            <person name="James T.Y."/>
            <person name="Karlsson M."/>
            <person name="Kohler A."/>
            <person name="Kues U."/>
            <person name="Lee Y.H."/>
            <person name="Lin Y.C."/>
            <person name="Lind M."/>
            <person name="Lindquist E."/>
            <person name="Lombard V."/>
            <person name="Lucas S."/>
            <person name="Lunden K."/>
            <person name="Morin E."/>
            <person name="Murat C."/>
            <person name="Park J."/>
            <person name="Raffaello T."/>
            <person name="Rouze P."/>
            <person name="Salamov A."/>
            <person name="Schmutz J."/>
            <person name="Solheim H."/>
            <person name="Stahlberg J."/>
            <person name="Velez H."/>
            <person name="de Vries R.P."/>
            <person name="Wiebenga A."/>
            <person name="Woodward S."/>
            <person name="Yakovlev I."/>
            <person name="Garbelotto M."/>
            <person name="Martin F."/>
            <person name="Grigoriev I.V."/>
            <person name="Stenlid J."/>
        </authorList>
    </citation>
    <scope>NUCLEOTIDE SEQUENCE [LARGE SCALE GENOMIC DNA]</scope>
    <source>
        <strain evidence="2 3">TC 32-1</strain>
    </source>
</reference>
<keyword evidence="3" id="KW-1185">Reference proteome</keyword>
<evidence type="ECO:0000313" key="2">
    <source>
        <dbReference type="EMBL" id="ETW81628.1"/>
    </source>
</evidence>